<dbReference type="Gene3D" id="3.40.50.620">
    <property type="entry name" value="HUPs"/>
    <property type="match status" value="2"/>
</dbReference>
<sequence>MGIYKKLLVAVDGSAISLHAFQESLRISKEDVLVLSVAPPYTGDLRVMGTSDISELLRQPCDIALSQARKIAEAHKAEIRPVCVMGEPFEVIVDTAEDEGRDLIVMGVRGGSVAQRLLVGSTTARVIGYSSQDVLVVPEKGAVGWDRILVATDGSEYSRKAVSKALDLAQYYRAILTVVSVLEISPHIYAVAPEFTEEKIKLHQKYVAEVKELAAARGILAEGYVKESECADEVINDIARKQNIDLIVLGSHGRTGLKRLLMGSVTESVIAHASCPVLVVKL</sequence>
<dbReference type="InterPro" id="IPR006016">
    <property type="entry name" value="UspA"/>
</dbReference>
<dbReference type="PRINTS" id="PR01438">
    <property type="entry name" value="UNVRSLSTRESS"/>
</dbReference>
<feature type="domain" description="UspA" evidence="2">
    <location>
        <begin position="145"/>
        <end position="281"/>
    </location>
</feature>
<comment type="similarity">
    <text evidence="1">Belongs to the universal stress protein A family.</text>
</comment>
<dbReference type="PANTHER" id="PTHR46268">
    <property type="entry name" value="STRESS RESPONSE PROTEIN NHAX"/>
    <property type="match status" value="1"/>
</dbReference>
<evidence type="ECO:0000259" key="2">
    <source>
        <dbReference type="Pfam" id="PF00582"/>
    </source>
</evidence>
<name>A0A7C3UZL7_9BACT</name>
<proteinExistence type="inferred from homology"/>
<reference evidence="3" key="1">
    <citation type="journal article" date="2020" name="mSystems">
        <title>Genome- and Community-Level Interaction Insights into Carbon Utilization and Element Cycling Functions of Hydrothermarchaeota in Hydrothermal Sediment.</title>
        <authorList>
            <person name="Zhou Z."/>
            <person name="Liu Y."/>
            <person name="Xu W."/>
            <person name="Pan J."/>
            <person name="Luo Z.H."/>
            <person name="Li M."/>
        </authorList>
    </citation>
    <scope>NUCLEOTIDE SEQUENCE [LARGE SCALE GENOMIC DNA]</scope>
    <source>
        <strain evidence="3">SpSt-897</strain>
    </source>
</reference>
<dbReference type="InterPro" id="IPR006015">
    <property type="entry name" value="Universal_stress_UspA"/>
</dbReference>
<feature type="domain" description="UspA" evidence="2">
    <location>
        <begin position="4"/>
        <end position="138"/>
    </location>
</feature>
<dbReference type="InterPro" id="IPR014729">
    <property type="entry name" value="Rossmann-like_a/b/a_fold"/>
</dbReference>
<dbReference type="PANTHER" id="PTHR46268:SF6">
    <property type="entry name" value="UNIVERSAL STRESS PROTEIN UP12"/>
    <property type="match status" value="1"/>
</dbReference>
<evidence type="ECO:0000313" key="3">
    <source>
        <dbReference type="EMBL" id="HGF35518.1"/>
    </source>
</evidence>
<dbReference type="SUPFAM" id="SSF52402">
    <property type="entry name" value="Adenine nucleotide alpha hydrolases-like"/>
    <property type="match status" value="2"/>
</dbReference>
<dbReference type="Pfam" id="PF00582">
    <property type="entry name" value="Usp"/>
    <property type="match status" value="2"/>
</dbReference>
<dbReference type="EMBL" id="DTMF01000339">
    <property type="protein sequence ID" value="HGF35518.1"/>
    <property type="molecule type" value="Genomic_DNA"/>
</dbReference>
<comment type="caution">
    <text evidence="3">The sequence shown here is derived from an EMBL/GenBank/DDBJ whole genome shotgun (WGS) entry which is preliminary data.</text>
</comment>
<dbReference type="AlphaFoldDB" id="A0A7C3UZL7"/>
<protein>
    <submittedName>
        <fullName evidence="3">Universal stress protein</fullName>
    </submittedName>
</protein>
<evidence type="ECO:0000256" key="1">
    <source>
        <dbReference type="ARBA" id="ARBA00008791"/>
    </source>
</evidence>
<accession>A0A7C3UZL7</accession>
<organism evidence="3">
    <name type="scientific">Desulfobacca acetoxidans</name>
    <dbReference type="NCBI Taxonomy" id="60893"/>
    <lineage>
        <taxon>Bacteria</taxon>
        <taxon>Pseudomonadati</taxon>
        <taxon>Thermodesulfobacteriota</taxon>
        <taxon>Desulfobaccia</taxon>
        <taxon>Desulfobaccales</taxon>
        <taxon>Desulfobaccaceae</taxon>
        <taxon>Desulfobacca</taxon>
    </lineage>
</organism>
<dbReference type="CDD" id="cd00293">
    <property type="entry name" value="USP-like"/>
    <property type="match status" value="2"/>
</dbReference>
<gene>
    <name evidence="3" type="ORF">ENW96_14250</name>
</gene>